<dbReference type="PANTHER" id="PTHR12771">
    <property type="entry name" value="ENGULFMENT AND CELL MOTILITY"/>
    <property type="match status" value="1"/>
</dbReference>
<reference evidence="7" key="2">
    <citation type="journal article" date="2023" name="IMA Fungus">
        <title>Comparative genomic study of the Penicillium genus elucidates a diverse pangenome and 15 lateral gene transfer events.</title>
        <authorList>
            <person name="Petersen C."/>
            <person name="Sorensen T."/>
            <person name="Nielsen M.R."/>
            <person name="Sondergaard T.E."/>
            <person name="Sorensen J.L."/>
            <person name="Fitzpatrick D.A."/>
            <person name="Frisvad J.C."/>
            <person name="Nielsen K.L."/>
        </authorList>
    </citation>
    <scope>NUCLEOTIDE SEQUENCE</scope>
    <source>
        <strain evidence="7">IBT 21472</strain>
    </source>
</reference>
<keyword evidence="3" id="KW-0729">SH3-binding</keyword>
<evidence type="ECO:0000256" key="5">
    <source>
        <dbReference type="SAM" id="MobiDB-lite"/>
    </source>
</evidence>
<evidence type="ECO:0000256" key="3">
    <source>
        <dbReference type="ARBA" id="ARBA00023036"/>
    </source>
</evidence>
<comment type="caution">
    <text evidence="7">The sequence shown here is derived from an EMBL/GenBank/DDBJ whole genome shotgun (WGS) entry which is preliminary data.</text>
</comment>
<dbReference type="GO" id="GO:0017124">
    <property type="term" value="F:SH3 domain binding"/>
    <property type="evidence" value="ECO:0007669"/>
    <property type="project" value="UniProtKB-KW"/>
</dbReference>
<dbReference type="Gene3D" id="1.25.10.10">
    <property type="entry name" value="Leucine-rich Repeat Variant"/>
    <property type="match status" value="1"/>
</dbReference>
<evidence type="ECO:0000313" key="7">
    <source>
        <dbReference type="EMBL" id="KAJ5307153.1"/>
    </source>
</evidence>
<proteinExistence type="predicted"/>
<keyword evidence="1" id="KW-0053">Apoptosis</keyword>
<dbReference type="InterPro" id="IPR011989">
    <property type="entry name" value="ARM-like"/>
</dbReference>
<dbReference type="SUPFAM" id="SSF48371">
    <property type="entry name" value="ARM repeat"/>
    <property type="match status" value="1"/>
</dbReference>
<feature type="compositionally biased region" description="Basic and acidic residues" evidence="5">
    <location>
        <begin position="257"/>
        <end position="271"/>
    </location>
</feature>
<dbReference type="InterPro" id="IPR001849">
    <property type="entry name" value="PH_domain"/>
</dbReference>
<dbReference type="PANTHER" id="PTHR12771:SF56">
    <property type="entry name" value="CED-12"/>
    <property type="match status" value="1"/>
</dbReference>
<evidence type="ECO:0000256" key="4">
    <source>
        <dbReference type="ARBA" id="ARBA00024863"/>
    </source>
</evidence>
<dbReference type="InterPro" id="IPR024574">
    <property type="entry name" value="ELMO_ARM"/>
</dbReference>
<dbReference type="Pfam" id="PF04727">
    <property type="entry name" value="ELMO_CED12"/>
    <property type="match status" value="1"/>
</dbReference>
<dbReference type="PROSITE" id="PS51335">
    <property type="entry name" value="ELMO"/>
    <property type="match status" value="1"/>
</dbReference>
<feature type="region of interest" description="Disordered" evidence="5">
    <location>
        <begin position="246"/>
        <end position="281"/>
    </location>
</feature>
<dbReference type="GO" id="GO:0005886">
    <property type="term" value="C:plasma membrane"/>
    <property type="evidence" value="ECO:0007669"/>
    <property type="project" value="TreeGrafter"/>
</dbReference>
<sequence length="696" mass="78807">METDNVAELVTRLGSDEDAVRKMAVFKLQGNMGDPSFAELFIAEGGLTRLRYLTLHASGNTLAYSLTSFARLLEVDKGWECVDQELVERIVELIVTHPLVNILRGAMSILVSVVSHPVAGTGSEQPEMMFGFRALKPAIAIYPQFLEMLVSRLSSADHALCANALQLINSLMRDSITHDLEAEWPKFIQKLQDLGVIRAVYMLMQDSALQDLAHPLLEFQSLTKVLLRKWRDISLNQDKPEHRRALKGIYLASTPKSSDEKDKEREKEKEKGSKRHHPEKWRRLGFESENPTSEFHEVGFLGMMDLADYVRSHQDEFQKMLLEQSTKPARQRCPIAQASLAVTSILYEHFEVDKSEMDDSKTYMILESRSSLDKLFRPLLLHWTRLHVAGLQAFFRLWKATAAELEDLDKLVELVRILIESVVGGASRTKDVQDVEEDLANFEYHRLRELQMELLELTYEDAWGHHLRQVREELQHEALQFVKEQRIRCLLQGAWFSLESSSKKDLGPTRSTCQYVQLSHNRRYLHFGEFDSMGDRVPELDTLPEKIDLSAVSSVVSNISTNPDQSSSSSTVKTAPRQASTKITIHGHAQSTSSSHGKSHTRTGSRSTGKEIVLLTLRPATHSEASEWLDGLLMLLNQQPITAETTKLIDLVGNYGLKIRLLNVRFDDATFAGETPGVPSRNGLDEDYYYDVFGGT</sequence>
<dbReference type="InterPro" id="IPR011993">
    <property type="entry name" value="PH-like_dom_sf"/>
</dbReference>
<accession>A0A9W9PQK3</accession>
<keyword evidence="8" id="KW-1185">Reference proteome</keyword>
<name>A0A9W9PQK3_9EURO</name>
<dbReference type="Pfam" id="PF11841">
    <property type="entry name" value="ELMO_ARM"/>
    <property type="match status" value="1"/>
</dbReference>
<dbReference type="GO" id="GO:0006915">
    <property type="term" value="P:apoptotic process"/>
    <property type="evidence" value="ECO:0007669"/>
    <property type="project" value="UniProtKB-KW"/>
</dbReference>
<keyword evidence="2" id="KW-0581">Phagocytosis</keyword>
<comment type="function">
    <text evidence="4">Involved in cytoskeletal rearrangements required for phagocytosis of apoptotic cells and cell motility. Acts in association with DOCK1 and CRK. Was initially proposed to be required in complex with DOCK1 to activate Rac Rho small GTPases. May enhance the guanine nucleotide exchange factor (GEF) activity of DOCK1.</text>
</comment>
<evidence type="ECO:0000256" key="1">
    <source>
        <dbReference type="ARBA" id="ARBA00022703"/>
    </source>
</evidence>
<dbReference type="AlphaFoldDB" id="A0A9W9PQK3"/>
<dbReference type="GO" id="GO:0007015">
    <property type="term" value="P:actin filament organization"/>
    <property type="evidence" value="ECO:0007669"/>
    <property type="project" value="TreeGrafter"/>
</dbReference>
<dbReference type="Pfam" id="PF16457">
    <property type="entry name" value="PH_12"/>
    <property type="match status" value="1"/>
</dbReference>
<dbReference type="InterPro" id="IPR006816">
    <property type="entry name" value="ELMO_dom"/>
</dbReference>
<dbReference type="Proteomes" id="UP001147746">
    <property type="component" value="Unassembled WGS sequence"/>
</dbReference>
<evidence type="ECO:0000313" key="8">
    <source>
        <dbReference type="Proteomes" id="UP001147746"/>
    </source>
</evidence>
<dbReference type="InterPro" id="IPR016024">
    <property type="entry name" value="ARM-type_fold"/>
</dbReference>
<reference evidence="7" key="1">
    <citation type="submission" date="2022-12" db="EMBL/GenBank/DDBJ databases">
        <authorList>
            <person name="Petersen C."/>
        </authorList>
    </citation>
    <scope>NUCLEOTIDE SEQUENCE</scope>
    <source>
        <strain evidence="7">IBT 21472</strain>
    </source>
</reference>
<gene>
    <name evidence="7" type="ORF">N7476_007809</name>
</gene>
<evidence type="ECO:0000259" key="6">
    <source>
        <dbReference type="PROSITE" id="PS51335"/>
    </source>
</evidence>
<organism evidence="7 8">
    <name type="scientific">Penicillium atrosanguineum</name>
    <dbReference type="NCBI Taxonomy" id="1132637"/>
    <lineage>
        <taxon>Eukaryota</taxon>
        <taxon>Fungi</taxon>
        <taxon>Dikarya</taxon>
        <taxon>Ascomycota</taxon>
        <taxon>Pezizomycotina</taxon>
        <taxon>Eurotiomycetes</taxon>
        <taxon>Eurotiomycetidae</taxon>
        <taxon>Eurotiales</taxon>
        <taxon>Aspergillaceae</taxon>
        <taxon>Penicillium</taxon>
    </lineage>
</organism>
<evidence type="ECO:0000256" key="2">
    <source>
        <dbReference type="ARBA" id="ARBA00022907"/>
    </source>
</evidence>
<feature type="region of interest" description="Disordered" evidence="5">
    <location>
        <begin position="559"/>
        <end position="608"/>
    </location>
</feature>
<dbReference type="InterPro" id="IPR050868">
    <property type="entry name" value="ELMO_domain-containing"/>
</dbReference>
<dbReference type="Gene3D" id="2.30.29.30">
    <property type="entry name" value="Pleckstrin-homology domain (PH domain)/Phosphotyrosine-binding domain (PTB)"/>
    <property type="match status" value="1"/>
</dbReference>
<feature type="compositionally biased region" description="Polar residues" evidence="5">
    <location>
        <begin position="559"/>
        <end position="596"/>
    </location>
</feature>
<dbReference type="EMBL" id="JAPZBO010000008">
    <property type="protein sequence ID" value="KAJ5307153.1"/>
    <property type="molecule type" value="Genomic_DNA"/>
</dbReference>
<protein>
    <recommendedName>
        <fullName evidence="6">ELMO domain-containing protein</fullName>
    </recommendedName>
</protein>
<feature type="domain" description="ELMO" evidence="6">
    <location>
        <begin position="241"/>
        <end position="423"/>
    </location>
</feature>